<dbReference type="GO" id="GO:0015031">
    <property type="term" value="P:protein transport"/>
    <property type="evidence" value="ECO:0007669"/>
    <property type="project" value="UniProtKB-KW"/>
</dbReference>
<reference evidence="8" key="1">
    <citation type="journal article" date="2021" name="PeerJ">
        <title>Extensive microbial diversity within the chicken gut microbiome revealed by metagenomics and culture.</title>
        <authorList>
            <person name="Gilroy R."/>
            <person name="Ravi A."/>
            <person name="Getino M."/>
            <person name="Pursley I."/>
            <person name="Horton D.L."/>
            <person name="Alikhan N.F."/>
            <person name="Baker D."/>
            <person name="Gharbi K."/>
            <person name="Hall N."/>
            <person name="Watson M."/>
            <person name="Adriaenssens E.M."/>
            <person name="Foster-Nyarko E."/>
            <person name="Jarju S."/>
            <person name="Secka A."/>
            <person name="Antonio M."/>
            <person name="Oren A."/>
            <person name="Chaudhuri R.R."/>
            <person name="La Ragione R."/>
            <person name="Hildebrand F."/>
            <person name="Pallen M.J."/>
        </authorList>
    </citation>
    <scope>NUCLEOTIDE SEQUENCE</scope>
    <source>
        <strain evidence="8">Gambia16-930</strain>
    </source>
</reference>
<dbReference type="PANTHER" id="PTHR30558:SF3">
    <property type="entry name" value="BIOPOLYMER TRANSPORT PROTEIN EXBD-RELATED"/>
    <property type="match status" value="1"/>
</dbReference>
<reference evidence="8" key="2">
    <citation type="submission" date="2021-04" db="EMBL/GenBank/DDBJ databases">
        <authorList>
            <person name="Gilroy R."/>
        </authorList>
    </citation>
    <scope>NUCLEOTIDE SEQUENCE</scope>
    <source>
        <strain evidence="8">Gambia16-930</strain>
    </source>
</reference>
<dbReference type="InterPro" id="IPR003400">
    <property type="entry name" value="ExbD"/>
</dbReference>
<evidence type="ECO:0000256" key="7">
    <source>
        <dbReference type="RuleBase" id="RU003879"/>
    </source>
</evidence>
<evidence type="ECO:0000256" key="4">
    <source>
        <dbReference type="ARBA" id="ARBA00022692"/>
    </source>
</evidence>
<dbReference type="AlphaFoldDB" id="A0A9D1UGV3"/>
<dbReference type="GO" id="GO:0022857">
    <property type="term" value="F:transmembrane transporter activity"/>
    <property type="evidence" value="ECO:0007669"/>
    <property type="project" value="InterPro"/>
</dbReference>
<protein>
    <submittedName>
        <fullName evidence="8">Biopolymer transporter ExbD</fullName>
    </submittedName>
</protein>
<evidence type="ECO:0000256" key="3">
    <source>
        <dbReference type="ARBA" id="ARBA00022475"/>
    </source>
</evidence>
<dbReference type="Pfam" id="PF02472">
    <property type="entry name" value="ExbD"/>
    <property type="match status" value="1"/>
</dbReference>
<evidence type="ECO:0000256" key="5">
    <source>
        <dbReference type="ARBA" id="ARBA00022989"/>
    </source>
</evidence>
<keyword evidence="4 7" id="KW-0812">Transmembrane</keyword>
<dbReference type="GO" id="GO:0005886">
    <property type="term" value="C:plasma membrane"/>
    <property type="evidence" value="ECO:0007669"/>
    <property type="project" value="UniProtKB-SubCell"/>
</dbReference>
<keyword evidence="6" id="KW-0472">Membrane</keyword>
<name>A0A9D1UGV3_9BACT</name>
<keyword evidence="5" id="KW-1133">Transmembrane helix</keyword>
<accession>A0A9D1UGV3</accession>
<evidence type="ECO:0000256" key="6">
    <source>
        <dbReference type="ARBA" id="ARBA00023136"/>
    </source>
</evidence>
<comment type="subcellular location">
    <subcellularLocation>
        <location evidence="1">Cell membrane</location>
        <topology evidence="1">Single-pass membrane protein</topology>
    </subcellularLocation>
    <subcellularLocation>
        <location evidence="7">Cell membrane</location>
        <topology evidence="7">Single-pass type II membrane protein</topology>
    </subcellularLocation>
</comment>
<comment type="caution">
    <text evidence="8">The sequence shown here is derived from an EMBL/GenBank/DDBJ whole genome shotgun (WGS) entry which is preliminary data.</text>
</comment>
<evidence type="ECO:0000313" key="9">
    <source>
        <dbReference type="Proteomes" id="UP000824267"/>
    </source>
</evidence>
<proteinExistence type="inferred from homology"/>
<keyword evidence="7" id="KW-0813">Transport</keyword>
<gene>
    <name evidence="8" type="ORF">IAC47_03775</name>
</gene>
<dbReference type="Proteomes" id="UP000824267">
    <property type="component" value="Unassembled WGS sequence"/>
</dbReference>
<evidence type="ECO:0000313" key="8">
    <source>
        <dbReference type="EMBL" id="HIW87374.1"/>
    </source>
</evidence>
<dbReference type="EMBL" id="DXGG01000127">
    <property type="protein sequence ID" value="HIW87374.1"/>
    <property type="molecule type" value="Genomic_DNA"/>
</dbReference>
<organism evidence="8 9">
    <name type="scientific">Candidatus Onthomorpha intestinigallinarum</name>
    <dbReference type="NCBI Taxonomy" id="2840880"/>
    <lineage>
        <taxon>Bacteria</taxon>
        <taxon>Pseudomonadati</taxon>
        <taxon>Bacteroidota</taxon>
        <taxon>Bacteroidia</taxon>
        <taxon>Bacteroidales</taxon>
        <taxon>Candidatus Onthomorpha</taxon>
    </lineage>
</organism>
<evidence type="ECO:0000256" key="2">
    <source>
        <dbReference type="ARBA" id="ARBA00005811"/>
    </source>
</evidence>
<comment type="similarity">
    <text evidence="2 7">Belongs to the ExbD/TolR family.</text>
</comment>
<keyword evidence="3" id="KW-1003">Cell membrane</keyword>
<sequence length="194" mass="21645">MAKRAKKKLPALNSASMSDISFLLLTFFLLTSSINTDMGIQRRLPPPSDPNVKPPDIHRRNTFVVLVNKEDQLLFNNEIGDINMLKERAKEFLSNPNNLPNLPEKEKTDIPLLGTVDVSKGVISLQNDRGTSYEMYLMVQNELTAAINELKDELSRAKFAKAYVDCNSEQREAIDKAIPTAISEAEPKNVGGTK</sequence>
<evidence type="ECO:0000256" key="1">
    <source>
        <dbReference type="ARBA" id="ARBA00004162"/>
    </source>
</evidence>
<keyword evidence="7" id="KW-0653">Protein transport</keyword>
<dbReference type="PANTHER" id="PTHR30558">
    <property type="entry name" value="EXBD MEMBRANE COMPONENT OF PMF-DRIVEN MACROMOLECULE IMPORT SYSTEM"/>
    <property type="match status" value="1"/>
</dbReference>